<keyword evidence="2" id="KW-1185">Reference proteome</keyword>
<dbReference type="GO" id="GO:0004034">
    <property type="term" value="F:aldose 1-epimerase activity"/>
    <property type="evidence" value="ECO:0007669"/>
    <property type="project" value="UniProtKB-EC"/>
</dbReference>
<keyword evidence="1" id="KW-0413">Isomerase</keyword>
<dbReference type="InterPro" id="IPR008183">
    <property type="entry name" value="Aldose_1/G6P_1-epimerase"/>
</dbReference>
<dbReference type="InterPro" id="IPR037480">
    <property type="entry name" value="YihR-like"/>
</dbReference>
<dbReference type="Proteomes" id="UP000576969">
    <property type="component" value="Unassembled WGS sequence"/>
</dbReference>
<accession>A0A7Y9GM72</accession>
<dbReference type="EMBL" id="JACCBV010000001">
    <property type="protein sequence ID" value="NYE19052.1"/>
    <property type="molecule type" value="Genomic_DNA"/>
</dbReference>
<dbReference type="GO" id="GO:0033499">
    <property type="term" value="P:galactose catabolic process via UDP-galactose, Leloir pathway"/>
    <property type="evidence" value="ECO:0007669"/>
    <property type="project" value="TreeGrafter"/>
</dbReference>
<dbReference type="PANTHER" id="PTHR10091:SF0">
    <property type="entry name" value="GALACTOSE MUTAROTASE"/>
    <property type="match status" value="1"/>
</dbReference>
<dbReference type="Pfam" id="PF01263">
    <property type="entry name" value="Aldose_epim"/>
    <property type="match status" value="1"/>
</dbReference>
<dbReference type="InterPro" id="IPR011013">
    <property type="entry name" value="Gal_mutarotase_sf_dom"/>
</dbReference>
<dbReference type="CDD" id="cd09022">
    <property type="entry name" value="Aldose_epim_Ec_YihR"/>
    <property type="match status" value="1"/>
</dbReference>
<comment type="caution">
    <text evidence="1">The sequence shown here is derived from an EMBL/GenBank/DDBJ whole genome shotgun (WGS) entry which is preliminary data.</text>
</comment>
<dbReference type="PANTHER" id="PTHR10091">
    <property type="entry name" value="ALDOSE-1-EPIMERASE"/>
    <property type="match status" value="1"/>
</dbReference>
<protein>
    <submittedName>
        <fullName evidence="1">Aldose 1-epimerase</fullName>
        <ecNumber evidence="1">5.1.3.3</ecNumber>
    </submittedName>
</protein>
<dbReference type="GO" id="GO:0006006">
    <property type="term" value="P:glucose metabolic process"/>
    <property type="evidence" value="ECO:0007669"/>
    <property type="project" value="TreeGrafter"/>
</dbReference>
<dbReference type="GO" id="GO:0030246">
    <property type="term" value="F:carbohydrate binding"/>
    <property type="evidence" value="ECO:0007669"/>
    <property type="project" value="InterPro"/>
</dbReference>
<reference evidence="1 2" key="1">
    <citation type="submission" date="2020-07" db="EMBL/GenBank/DDBJ databases">
        <title>Sequencing the genomes of 1000 actinobacteria strains.</title>
        <authorList>
            <person name="Klenk H.-P."/>
        </authorList>
    </citation>
    <scope>NUCLEOTIDE SEQUENCE [LARGE SCALE GENOMIC DNA]</scope>
    <source>
        <strain evidence="1 2">DSM 24662</strain>
    </source>
</reference>
<proteinExistence type="predicted"/>
<dbReference type="SUPFAM" id="SSF74650">
    <property type="entry name" value="Galactose mutarotase-like"/>
    <property type="match status" value="1"/>
</dbReference>
<name>A0A7Y9GM72_9MICO</name>
<dbReference type="AlphaFoldDB" id="A0A7Y9GM72"/>
<dbReference type="InterPro" id="IPR014718">
    <property type="entry name" value="GH-type_carb-bd"/>
</dbReference>
<dbReference type="Gene3D" id="2.70.98.10">
    <property type="match status" value="1"/>
</dbReference>
<gene>
    <name evidence="1" type="ORF">BJ991_001080</name>
</gene>
<evidence type="ECO:0000313" key="1">
    <source>
        <dbReference type="EMBL" id="NYE19052.1"/>
    </source>
</evidence>
<dbReference type="EC" id="5.1.3.3" evidence="1"/>
<organism evidence="1 2">
    <name type="scientific">Microbacterium immunditiarum</name>
    <dbReference type="NCBI Taxonomy" id="337480"/>
    <lineage>
        <taxon>Bacteria</taxon>
        <taxon>Bacillati</taxon>
        <taxon>Actinomycetota</taxon>
        <taxon>Actinomycetes</taxon>
        <taxon>Micrococcales</taxon>
        <taxon>Microbacteriaceae</taxon>
        <taxon>Microbacterium</taxon>
    </lineage>
</organism>
<evidence type="ECO:0000313" key="2">
    <source>
        <dbReference type="Proteomes" id="UP000576969"/>
    </source>
</evidence>
<sequence>MARIPTSGTQHALRAGDYQAVIASVGASLRTLTYRERDLVVPFDADEVRPSHRGETLAPWPNRVVDGTYSFAGEDHQLPLTEPARGHALHGLATWLEYEAVDKGPSHVTLATIISPQIGYPWRILVRTKFALDGDGLTQTVQATNWSDSGAPWGTAPHPYLVAGDGRVDDWTLELPAAQVLAVTDDRLIPTELRAVDADDPQRFDYTTPRQIGTARIDHAYTALARDENGDATVRLTDAAGRGVAMTWGPACPWVQVHTSDRPGQASDRTGLAVEPMTCAPDAFNADRYAFDAGLIVIGPDETVEASWRLSAVG</sequence>
<dbReference type="RefSeq" id="WP_179488134.1">
    <property type="nucleotide sequence ID" value="NZ_JACCBV010000001.1"/>
</dbReference>